<feature type="compositionally biased region" description="Basic and acidic residues" evidence="1">
    <location>
        <begin position="499"/>
        <end position="525"/>
    </location>
</feature>
<evidence type="ECO:0000313" key="3">
    <source>
        <dbReference type="Proteomes" id="UP001327957"/>
    </source>
</evidence>
<gene>
    <name evidence="2" type="ORF">QIS74_01001</name>
</gene>
<dbReference type="Gene3D" id="3.30.160.60">
    <property type="entry name" value="Classic Zinc Finger"/>
    <property type="match status" value="1"/>
</dbReference>
<evidence type="ECO:0000256" key="1">
    <source>
        <dbReference type="SAM" id="MobiDB-lite"/>
    </source>
</evidence>
<accession>A0AAV9TV83</accession>
<dbReference type="Proteomes" id="UP001327957">
    <property type="component" value="Unassembled WGS sequence"/>
</dbReference>
<feature type="compositionally biased region" description="Acidic residues" evidence="1">
    <location>
        <begin position="656"/>
        <end position="673"/>
    </location>
</feature>
<proteinExistence type="predicted"/>
<feature type="compositionally biased region" description="Low complexity" evidence="1">
    <location>
        <begin position="607"/>
        <end position="641"/>
    </location>
</feature>
<evidence type="ECO:0000313" key="2">
    <source>
        <dbReference type="EMBL" id="KAK6227446.1"/>
    </source>
</evidence>
<feature type="compositionally biased region" description="Low complexity" evidence="1">
    <location>
        <begin position="381"/>
        <end position="393"/>
    </location>
</feature>
<feature type="compositionally biased region" description="Basic and acidic residues" evidence="1">
    <location>
        <begin position="480"/>
        <end position="489"/>
    </location>
</feature>
<feature type="region of interest" description="Disordered" evidence="1">
    <location>
        <begin position="341"/>
        <end position="404"/>
    </location>
</feature>
<dbReference type="AlphaFoldDB" id="A0AAV9TV83"/>
<name>A0AAV9TV83_9PEZI</name>
<sequence length="673" mass="73061">MNGNVSGFREVGTNFHSPPMFPHAPQQGHPPFEPKQTPVPVPVPGFRHTAPPLVTSDVPQATTPAPPPPPANGQDQDQDTKRFADDYAKLCAAIKDCDTEALQRAVRDNYEKCLVGSEYHSAFLMNVAMHGADTKIIQRNLRAFGSKIISAGKHELIDWMSQADLDEVADKIIAKASNTFLDKSLVVRLRTIEARRLVNALARADRLGYNADDIVENEHVIPSLQGSPSQQLQQQQVSAQPRMSMQYAASPSGHVDPSSMRCQKCQHVFSEQAAFGYHIRKQICTKPAAPSGSGGDRYVCPHCVQKFGSLTGLQYHMLNKVCGDFGEVRKEQILATPKQSNMIQPTGSLNPPTKRPAPDMTPTYISSSSSSPAPQHFSVGPAATPTQTQTQTPSSLQDKPLGMPEAKDMTHLTTQQIESLREELRVAEETFKLKILDTNRLGGDPAEVQKKLTSLKNSYACKQSTIRKRYGIRLRNRRGREEMEHERVRLGIHNGLTPRADRADREDTDTPSRDVHAAKRARINDNGDATTTTQASRQGTPIETVGVTEMGNGLSGSNATAATEDPTLRLSQTAPRASQGEHSRPSSSYQQGNYRIEVHVPSPSKGPNTNLDPNANPAAAPNGTPGGKTTPSGTPSGKTITAEQLLLQLRGTSGTAEDEVDSSSDESSTDEGE</sequence>
<protein>
    <recommendedName>
        <fullName evidence="4">C2H2-type domain-containing protein</fullName>
    </recommendedName>
</protein>
<dbReference type="EMBL" id="JASAOK010000001">
    <property type="protein sequence ID" value="KAK6227446.1"/>
    <property type="molecule type" value="Genomic_DNA"/>
</dbReference>
<feature type="region of interest" description="Disordered" evidence="1">
    <location>
        <begin position="480"/>
        <end position="673"/>
    </location>
</feature>
<organism evidence="2 3">
    <name type="scientific">Colletotrichum tabaci</name>
    <dbReference type="NCBI Taxonomy" id="1209068"/>
    <lineage>
        <taxon>Eukaryota</taxon>
        <taxon>Fungi</taxon>
        <taxon>Dikarya</taxon>
        <taxon>Ascomycota</taxon>
        <taxon>Pezizomycotina</taxon>
        <taxon>Sordariomycetes</taxon>
        <taxon>Hypocreomycetidae</taxon>
        <taxon>Glomerellales</taxon>
        <taxon>Glomerellaceae</taxon>
        <taxon>Colletotrichum</taxon>
        <taxon>Colletotrichum destructivum species complex</taxon>
    </lineage>
</organism>
<feature type="region of interest" description="Disordered" evidence="1">
    <location>
        <begin position="1"/>
        <end position="79"/>
    </location>
</feature>
<keyword evidence="3" id="KW-1185">Reference proteome</keyword>
<comment type="caution">
    <text evidence="2">The sequence shown here is derived from an EMBL/GenBank/DDBJ whole genome shotgun (WGS) entry which is preliminary data.</text>
</comment>
<evidence type="ECO:0008006" key="4">
    <source>
        <dbReference type="Google" id="ProtNLM"/>
    </source>
</evidence>
<feature type="compositionally biased region" description="Polar residues" evidence="1">
    <location>
        <begin position="527"/>
        <end position="541"/>
    </location>
</feature>
<feature type="compositionally biased region" description="Polar residues" evidence="1">
    <location>
        <begin position="341"/>
        <end position="351"/>
    </location>
</feature>
<reference evidence="2 3" key="1">
    <citation type="submission" date="2023-04" db="EMBL/GenBank/DDBJ databases">
        <title>Colletotrichum tabacum stain YC1 causing leaf anthracnose on Nicotiana tabacum(L.) cv.</title>
        <authorList>
            <person name="Ji Z."/>
            <person name="Wang M."/>
            <person name="Zhang J."/>
            <person name="Wang N."/>
            <person name="Zhou Z."/>
        </authorList>
    </citation>
    <scope>NUCLEOTIDE SEQUENCE [LARGE SCALE GENOMIC DNA]</scope>
    <source>
        <strain evidence="2 3">YC1</strain>
    </source>
</reference>
<feature type="compositionally biased region" description="Pro residues" evidence="1">
    <location>
        <begin position="31"/>
        <end position="43"/>
    </location>
</feature>